<proteinExistence type="predicted"/>
<keyword evidence="2" id="KW-1185">Reference proteome</keyword>
<organism evidence="2 3">
    <name type="scientific">Notothenia coriiceps</name>
    <name type="common">black rockcod</name>
    <dbReference type="NCBI Taxonomy" id="8208"/>
    <lineage>
        <taxon>Eukaryota</taxon>
        <taxon>Metazoa</taxon>
        <taxon>Chordata</taxon>
        <taxon>Craniata</taxon>
        <taxon>Vertebrata</taxon>
        <taxon>Euteleostomi</taxon>
        <taxon>Actinopterygii</taxon>
        <taxon>Neopterygii</taxon>
        <taxon>Teleostei</taxon>
        <taxon>Neoteleostei</taxon>
        <taxon>Acanthomorphata</taxon>
        <taxon>Eupercaria</taxon>
        <taxon>Perciformes</taxon>
        <taxon>Notothenioidei</taxon>
        <taxon>Nototheniidae</taxon>
        <taxon>Notothenia</taxon>
    </lineage>
</organism>
<dbReference type="RefSeq" id="XP_010786554.1">
    <property type="nucleotide sequence ID" value="XM_010788252.1"/>
</dbReference>
<gene>
    <name evidence="3" type="primary">LOC104960270</name>
</gene>
<feature type="region of interest" description="Disordered" evidence="1">
    <location>
        <begin position="1"/>
        <end position="21"/>
    </location>
</feature>
<evidence type="ECO:0000313" key="3">
    <source>
        <dbReference type="RefSeq" id="XP_010786554.1"/>
    </source>
</evidence>
<dbReference type="GeneID" id="104960270"/>
<evidence type="ECO:0000256" key="1">
    <source>
        <dbReference type="SAM" id="MobiDB-lite"/>
    </source>
</evidence>
<reference evidence="3" key="1">
    <citation type="submission" date="2025-08" db="UniProtKB">
        <authorList>
            <consortium name="RefSeq"/>
        </authorList>
    </citation>
    <scope>IDENTIFICATION</scope>
    <source>
        <tissue evidence="3">Muscle</tissue>
    </source>
</reference>
<evidence type="ECO:0000313" key="2">
    <source>
        <dbReference type="Proteomes" id="UP000504611"/>
    </source>
</evidence>
<dbReference type="Gene3D" id="2.40.70.10">
    <property type="entry name" value="Acid Proteases"/>
    <property type="match status" value="1"/>
</dbReference>
<dbReference type="OrthoDB" id="8934715at2759"/>
<dbReference type="Proteomes" id="UP000504611">
    <property type="component" value="Unplaced"/>
</dbReference>
<accession>A0A6I9P7F3</accession>
<sequence>MHRGPNVRPPASSTEVPDSRKGGSGYLKAKIGGFDCHVLVNTGASCSIIPKQLWLSVTKGGCDLGNYAGRATAASGGGMHIVGCWQTVRQFDSLLLVAEFLVSDIPSEEILLGFDFLSQYGAVVDLGKKTCQIMGKQFPLVDLNPSLKPQVVTVQSDTIVPPRSEAII</sequence>
<dbReference type="AlphaFoldDB" id="A0A6I9P7F3"/>
<dbReference type="KEGG" id="ncc:104960270"/>
<dbReference type="CDD" id="cd00303">
    <property type="entry name" value="retropepsin_like"/>
    <property type="match status" value="1"/>
</dbReference>
<dbReference type="SUPFAM" id="SSF50630">
    <property type="entry name" value="Acid proteases"/>
    <property type="match status" value="1"/>
</dbReference>
<protein>
    <submittedName>
        <fullName evidence="3">Retroviral-like aspartic protease 1</fullName>
    </submittedName>
</protein>
<name>A0A6I9P7F3_9TELE</name>
<dbReference type="InterPro" id="IPR021109">
    <property type="entry name" value="Peptidase_aspartic_dom_sf"/>
</dbReference>